<sequence>MIWPSVSPMDGFAGHFTSTACGARVSNLPAWASFRSAKTLPQIRLNSRSRFIQVRIGADHPVACSAASCLEPFSANPPAGTGDATPKSIWASSILGVRRQWSSRGSLLLQGAAPLLLGQQVLGEMCTNRLLLIGMFGCFLAQFLKIFTKWRKTGTFSLMAILDSGGMPSSHSSLCSSLSTAVALQHGLASPLFAICFCFGSIVMYDAMGVRRHAGLQAEVLNAVVADLLAHHPVSERRKLKEVLGHTPAQVVAGAALGLGIGLVLGS</sequence>
<keyword evidence="1" id="KW-1133">Transmembrane helix</keyword>
<dbReference type="PANTHER" id="PTHR31446:SF29">
    <property type="entry name" value="ACID PHOSPHATASE_VANADIUM-DEPENDENT HALOPEROXIDASE-RELATED PROTEIN"/>
    <property type="match status" value="1"/>
</dbReference>
<reference evidence="2" key="1">
    <citation type="submission" date="2015-08" db="EMBL/GenBank/DDBJ databases">
        <authorList>
            <person name="Babu N.S."/>
            <person name="Beckwith C.J."/>
            <person name="Beseler K.G."/>
            <person name="Brison A."/>
            <person name="Carone J.V."/>
            <person name="Caskin T.P."/>
            <person name="Diamond M."/>
            <person name="Durham M.E."/>
            <person name="Foxe J.M."/>
            <person name="Go M."/>
            <person name="Henderson B.A."/>
            <person name="Jones I.B."/>
            <person name="McGettigan J.A."/>
            <person name="Micheletti S.J."/>
            <person name="Nasrallah M.E."/>
            <person name="Ortiz D."/>
            <person name="Piller C.R."/>
            <person name="Privatt S.R."/>
            <person name="Schneider S.L."/>
            <person name="Sharp S."/>
            <person name="Smith T.C."/>
            <person name="Stanton J.D."/>
            <person name="Ullery H.E."/>
            <person name="Wilson R.J."/>
            <person name="Serrano M.G."/>
            <person name="Buck G."/>
            <person name="Lee V."/>
            <person name="Wang Y."/>
            <person name="Carvalho R."/>
            <person name="Voegtly L."/>
            <person name="Shi R."/>
            <person name="Duckworth R."/>
            <person name="Johnson A."/>
            <person name="Loviza R."/>
            <person name="Walstead R."/>
            <person name="Shah Z."/>
            <person name="Kiflezghi M."/>
            <person name="Wade K."/>
            <person name="Ball S.L."/>
            <person name="Bradley K.W."/>
            <person name="Asai D.J."/>
            <person name="Bowman C.A."/>
            <person name="Russell D.A."/>
            <person name="Pope W.H."/>
            <person name="Jacobs-Sera D."/>
            <person name="Hendrix R.W."/>
            <person name="Hatfull G.F."/>
        </authorList>
    </citation>
    <scope>NUCLEOTIDE SEQUENCE</scope>
</reference>
<feature type="transmembrane region" description="Helical" evidence="1">
    <location>
        <begin position="188"/>
        <end position="207"/>
    </location>
</feature>
<gene>
    <name evidence="2" type="ORF">g.101220</name>
</gene>
<dbReference type="Pfam" id="PF02681">
    <property type="entry name" value="DUF212"/>
    <property type="match status" value="1"/>
</dbReference>
<name>A0A1D1ZUM6_AUXPR</name>
<evidence type="ECO:0000256" key="1">
    <source>
        <dbReference type="SAM" id="Phobius"/>
    </source>
</evidence>
<dbReference type="InterPro" id="IPR003832">
    <property type="entry name" value="DUF212"/>
</dbReference>
<dbReference type="PANTHER" id="PTHR31446">
    <property type="entry name" value="ACID PHOSPHATASE/VANADIUM-DEPENDENT HALOPEROXIDASE-RELATED PROTEIN"/>
    <property type="match status" value="1"/>
</dbReference>
<dbReference type="AlphaFoldDB" id="A0A1D1ZUM6"/>
<proteinExistence type="predicted"/>
<evidence type="ECO:0008006" key="3">
    <source>
        <dbReference type="Google" id="ProtNLM"/>
    </source>
</evidence>
<keyword evidence="1" id="KW-0472">Membrane</keyword>
<accession>A0A1D1ZUM6</accession>
<feature type="transmembrane region" description="Helical" evidence="1">
    <location>
        <begin position="130"/>
        <end position="148"/>
    </location>
</feature>
<protein>
    <recommendedName>
        <fullName evidence="3">Membrane protein YuiD</fullName>
    </recommendedName>
</protein>
<feature type="transmembrane region" description="Helical" evidence="1">
    <location>
        <begin position="243"/>
        <end position="265"/>
    </location>
</feature>
<dbReference type="EMBL" id="GDKF01008045">
    <property type="protein sequence ID" value="JAT70577.1"/>
    <property type="molecule type" value="Transcribed_RNA"/>
</dbReference>
<evidence type="ECO:0000313" key="2">
    <source>
        <dbReference type="EMBL" id="JAT70577.1"/>
    </source>
</evidence>
<organism evidence="2">
    <name type="scientific">Auxenochlorella protothecoides</name>
    <name type="common">Green microalga</name>
    <name type="synonym">Chlorella protothecoides</name>
    <dbReference type="NCBI Taxonomy" id="3075"/>
    <lineage>
        <taxon>Eukaryota</taxon>
        <taxon>Viridiplantae</taxon>
        <taxon>Chlorophyta</taxon>
        <taxon>core chlorophytes</taxon>
        <taxon>Trebouxiophyceae</taxon>
        <taxon>Chlorellales</taxon>
        <taxon>Chlorellaceae</taxon>
        <taxon>Auxenochlorella</taxon>
    </lineage>
</organism>
<keyword evidence="1" id="KW-0812">Transmembrane</keyword>